<dbReference type="Pfam" id="PF02690">
    <property type="entry name" value="Na_Pi_cotrans"/>
    <property type="match status" value="2"/>
</dbReference>
<proteinExistence type="predicted"/>
<evidence type="ECO:0000256" key="6">
    <source>
        <dbReference type="SAM" id="Coils"/>
    </source>
</evidence>
<reference evidence="9 10" key="1">
    <citation type="submission" date="2020-03" db="EMBL/GenBank/DDBJ databases">
        <title>Metabolic flexibility allows generalist bacteria to become dominant in a frequently disturbed ecosystem.</title>
        <authorList>
            <person name="Chen Y.-J."/>
            <person name="Leung P.M."/>
            <person name="Bay S.K."/>
            <person name="Hugenholtz P."/>
            <person name="Kessler A.J."/>
            <person name="Shelley G."/>
            <person name="Waite D.W."/>
            <person name="Cook P.L."/>
            <person name="Greening C."/>
        </authorList>
    </citation>
    <scope>NUCLEOTIDE SEQUENCE [LARGE SCALE GENOMIC DNA]</scope>
    <source>
        <strain evidence="9">SS_bin_28</strain>
    </source>
</reference>
<dbReference type="AlphaFoldDB" id="A0A7Y2H2Y0"/>
<feature type="transmembrane region" description="Helical" evidence="7">
    <location>
        <begin position="110"/>
        <end position="128"/>
    </location>
</feature>
<dbReference type="PANTHER" id="PTHR10010:SF46">
    <property type="entry name" value="SODIUM-DEPENDENT PHOSPHATE TRANSPORT PROTEIN 2B"/>
    <property type="match status" value="1"/>
</dbReference>
<dbReference type="InterPro" id="IPR026022">
    <property type="entry name" value="PhoU_dom"/>
</dbReference>
<feature type="transmembrane region" description="Helical" evidence="7">
    <location>
        <begin position="310"/>
        <end position="332"/>
    </location>
</feature>
<name>A0A7Y2H2Y0_UNCEI</name>
<dbReference type="InterPro" id="IPR004633">
    <property type="entry name" value="NaPi_cotrn-rel/YqeW-like"/>
</dbReference>
<dbReference type="InterPro" id="IPR038078">
    <property type="entry name" value="PhoU-like_sf"/>
</dbReference>
<dbReference type="Proteomes" id="UP000547674">
    <property type="component" value="Unassembled WGS sequence"/>
</dbReference>
<dbReference type="GO" id="GO:0005886">
    <property type="term" value="C:plasma membrane"/>
    <property type="evidence" value="ECO:0007669"/>
    <property type="project" value="UniProtKB-SubCell"/>
</dbReference>
<dbReference type="InterPro" id="IPR003841">
    <property type="entry name" value="Na/Pi_transpt"/>
</dbReference>
<evidence type="ECO:0000256" key="2">
    <source>
        <dbReference type="ARBA" id="ARBA00022475"/>
    </source>
</evidence>
<evidence type="ECO:0000256" key="7">
    <source>
        <dbReference type="SAM" id="Phobius"/>
    </source>
</evidence>
<keyword evidence="4 7" id="KW-1133">Transmembrane helix</keyword>
<dbReference type="PANTHER" id="PTHR10010">
    <property type="entry name" value="SOLUTE CARRIER FAMILY 34 SODIUM PHOSPHATE , MEMBER 2-RELATED"/>
    <property type="match status" value="1"/>
</dbReference>
<feature type="domain" description="PhoU" evidence="8">
    <location>
        <begin position="509"/>
        <end position="567"/>
    </location>
</feature>
<feature type="transmembrane region" description="Helical" evidence="7">
    <location>
        <begin position="80"/>
        <end position="103"/>
    </location>
</feature>
<sequence>MNIVFFLEILGCLGIFLYGMKVLSEAVQKLAGQRMRYVMATMTQNRVSGLMTGLGITALLQSSSATTVIVVSFVNAGLLTLIEAIGVIMGANLGTTVTAWIIAAVGKFSVAKIAVPLVGVGLPMFFVGKGRLKNIGEATIGFGLLFFGLGLLKETVPDVRGMLASDDEAIRAQAEHYLQMVKNLAGHGYLSYLIFLVLGIGLTLVVQSSSAAMAITVTLAINGWIGFEESAFVVLGENIGTTVTAWLAALGANVHAKRAARAHFMFNVMGVVWMLLAFPLFAQAVLWLGAQLPESFRTAKQTTDIGFSLALYHTLFNLTNILLLIWFVPFIARVVTKWVKDPSEEEAEERHKLTYISQSLVATGELNLPEAEKATIELAELTKDMFEGFVNVFKHPEEDLSAEVARLRGLEDQADEMTEEITEYLVRATADDIGQRNAIQVAQMLRIVAELESISDTTYRLIKFVRRKYRKEHEFVKTATEGIRDCANHVSTFIDMYNEKMFQPVSDTEIGKALDLEDEIDRIRKQVNRKAMKRMAEADADIEGEILILEINNHCEKIGNYALNIMQSLYLIANEEEAPEQLAAEVEKIKSGLHHQKD</sequence>
<feature type="transmembrane region" description="Helical" evidence="7">
    <location>
        <begin position="231"/>
        <end position="252"/>
    </location>
</feature>
<feature type="coiled-coil region" evidence="6">
    <location>
        <begin position="400"/>
        <end position="427"/>
    </location>
</feature>
<protein>
    <submittedName>
        <fullName evidence="9">Na/Pi cotransporter family protein</fullName>
    </submittedName>
</protein>
<dbReference type="Gene3D" id="1.20.58.220">
    <property type="entry name" value="Phosphate transport system protein phou homolog 2, domain 2"/>
    <property type="match status" value="1"/>
</dbReference>
<feature type="transmembrane region" description="Helical" evidence="7">
    <location>
        <begin position="134"/>
        <end position="152"/>
    </location>
</feature>
<feature type="transmembrane region" description="Helical" evidence="7">
    <location>
        <begin position="192"/>
        <end position="225"/>
    </location>
</feature>
<comment type="subcellular location">
    <subcellularLocation>
        <location evidence="1">Cell membrane</location>
        <topology evidence="1">Multi-pass membrane protein</topology>
    </subcellularLocation>
</comment>
<dbReference type="GO" id="GO:0044341">
    <property type="term" value="P:sodium-dependent phosphate transport"/>
    <property type="evidence" value="ECO:0007669"/>
    <property type="project" value="InterPro"/>
</dbReference>
<feature type="transmembrane region" description="Helical" evidence="7">
    <location>
        <begin position="264"/>
        <end position="290"/>
    </location>
</feature>
<dbReference type="SUPFAM" id="SSF109755">
    <property type="entry name" value="PhoU-like"/>
    <property type="match status" value="1"/>
</dbReference>
<feature type="domain" description="PhoU" evidence="8">
    <location>
        <begin position="377"/>
        <end position="462"/>
    </location>
</feature>
<accession>A0A7Y2H2Y0</accession>
<dbReference type="EMBL" id="JABDJR010000411">
    <property type="protein sequence ID" value="NNF07133.1"/>
    <property type="molecule type" value="Genomic_DNA"/>
</dbReference>
<comment type="caution">
    <text evidence="9">The sequence shown here is derived from an EMBL/GenBank/DDBJ whole genome shotgun (WGS) entry which is preliminary data.</text>
</comment>
<evidence type="ECO:0000313" key="10">
    <source>
        <dbReference type="Proteomes" id="UP000547674"/>
    </source>
</evidence>
<keyword evidence="5 7" id="KW-0472">Membrane</keyword>
<keyword evidence="3 7" id="KW-0812">Transmembrane</keyword>
<evidence type="ECO:0000256" key="4">
    <source>
        <dbReference type="ARBA" id="ARBA00022989"/>
    </source>
</evidence>
<feature type="transmembrane region" description="Helical" evidence="7">
    <location>
        <begin position="6"/>
        <end position="27"/>
    </location>
</feature>
<keyword evidence="2" id="KW-1003">Cell membrane</keyword>
<evidence type="ECO:0000313" key="9">
    <source>
        <dbReference type="EMBL" id="NNF07133.1"/>
    </source>
</evidence>
<evidence type="ECO:0000259" key="8">
    <source>
        <dbReference type="Pfam" id="PF01895"/>
    </source>
</evidence>
<dbReference type="GO" id="GO:0005436">
    <property type="term" value="F:sodium:phosphate symporter activity"/>
    <property type="evidence" value="ECO:0007669"/>
    <property type="project" value="InterPro"/>
</dbReference>
<evidence type="ECO:0000256" key="3">
    <source>
        <dbReference type="ARBA" id="ARBA00022692"/>
    </source>
</evidence>
<evidence type="ECO:0000256" key="1">
    <source>
        <dbReference type="ARBA" id="ARBA00004651"/>
    </source>
</evidence>
<gene>
    <name evidence="9" type="ORF">HKN21_10265</name>
</gene>
<feature type="transmembrane region" description="Helical" evidence="7">
    <location>
        <begin position="47"/>
        <end position="74"/>
    </location>
</feature>
<keyword evidence="6" id="KW-0175">Coiled coil</keyword>
<dbReference type="NCBIfam" id="NF037997">
    <property type="entry name" value="Na_Pi_symport"/>
    <property type="match status" value="1"/>
</dbReference>
<organism evidence="9 10">
    <name type="scientific">Eiseniibacteriota bacterium</name>
    <dbReference type="NCBI Taxonomy" id="2212470"/>
    <lineage>
        <taxon>Bacteria</taxon>
        <taxon>Candidatus Eiseniibacteriota</taxon>
    </lineage>
</organism>
<dbReference type="Pfam" id="PF01895">
    <property type="entry name" value="PhoU"/>
    <property type="match status" value="2"/>
</dbReference>
<dbReference type="NCBIfam" id="TIGR00704">
    <property type="entry name" value="NaPi_cotrn_rel"/>
    <property type="match status" value="1"/>
</dbReference>
<evidence type="ECO:0000256" key="5">
    <source>
        <dbReference type="ARBA" id="ARBA00023136"/>
    </source>
</evidence>